<dbReference type="EMBL" id="JAINUG010000201">
    <property type="protein sequence ID" value="KAJ8388087.1"/>
    <property type="molecule type" value="Genomic_DNA"/>
</dbReference>
<sequence length="161" mass="17707">MRGSMWPGRDRARCPGLWEAMRAAGEEALVPEVESSLPCLKATVHCGGRAAGGHLPGPRTYAVRPVAARSVSLPNKRTLPLIPLNVRPGSLRSANLTLRVFAERYKEEEMKNSTVHLQNPALSQRRERARDGDVRATVSQRVSRGDRGGPPTPRRRSLRTA</sequence>
<feature type="compositionally biased region" description="Polar residues" evidence="1">
    <location>
        <begin position="112"/>
        <end position="122"/>
    </location>
</feature>
<comment type="caution">
    <text evidence="2">The sequence shown here is derived from an EMBL/GenBank/DDBJ whole genome shotgun (WGS) entry which is preliminary data.</text>
</comment>
<evidence type="ECO:0000313" key="2">
    <source>
        <dbReference type="EMBL" id="KAJ8388087.1"/>
    </source>
</evidence>
<feature type="region of interest" description="Disordered" evidence="1">
    <location>
        <begin position="109"/>
        <end position="161"/>
    </location>
</feature>
<protein>
    <submittedName>
        <fullName evidence="2">Uncharacterized protein</fullName>
    </submittedName>
</protein>
<keyword evidence="3" id="KW-1185">Reference proteome</keyword>
<evidence type="ECO:0000313" key="3">
    <source>
        <dbReference type="Proteomes" id="UP001221898"/>
    </source>
</evidence>
<dbReference type="AlphaFoldDB" id="A0AAD7RQ43"/>
<name>A0AAD7RQ43_9TELE</name>
<proteinExistence type="predicted"/>
<dbReference type="Proteomes" id="UP001221898">
    <property type="component" value="Unassembled WGS sequence"/>
</dbReference>
<evidence type="ECO:0000256" key="1">
    <source>
        <dbReference type="SAM" id="MobiDB-lite"/>
    </source>
</evidence>
<organism evidence="2 3">
    <name type="scientific">Aldrovandia affinis</name>
    <dbReference type="NCBI Taxonomy" id="143900"/>
    <lineage>
        <taxon>Eukaryota</taxon>
        <taxon>Metazoa</taxon>
        <taxon>Chordata</taxon>
        <taxon>Craniata</taxon>
        <taxon>Vertebrata</taxon>
        <taxon>Euteleostomi</taxon>
        <taxon>Actinopterygii</taxon>
        <taxon>Neopterygii</taxon>
        <taxon>Teleostei</taxon>
        <taxon>Notacanthiformes</taxon>
        <taxon>Halosauridae</taxon>
        <taxon>Aldrovandia</taxon>
    </lineage>
</organism>
<feature type="compositionally biased region" description="Basic and acidic residues" evidence="1">
    <location>
        <begin position="124"/>
        <end position="134"/>
    </location>
</feature>
<gene>
    <name evidence="2" type="ORF">AAFF_G00147050</name>
</gene>
<accession>A0AAD7RQ43</accession>
<reference evidence="2" key="1">
    <citation type="journal article" date="2023" name="Science">
        <title>Genome structures resolve the early diversification of teleost fishes.</title>
        <authorList>
            <person name="Parey E."/>
            <person name="Louis A."/>
            <person name="Montfort J."/>
            <person name="Bouchez O."/>
            <person name="Roques C."/>
            <person name="Iampietro C."/>
            <person name="Lluch J."/>
            <person name="Castinel A."/>
            <person name="Donnadieu C."/>
            <person name="Desvignes T."/>
            <person name="Floi Bucao C."/>
            <person name="Jouanno E."/>
            <person name="Wen M."/>
            <person name="Mejri S."/>
            <person name="Dirks R."/>
            <person name="Jansen H."/>
            <person name="Henkel C."/>
            <person name="Chen W.J."/>
            <person name="Zahm M."/>
            <person name="Cabau C."/>
            <person name="Klopp C."/>
            <person name="Thompson A.W."/>
            <person name="Robinson-Rechavi M."/>
            <person name="Braasch I."/>
            <person name="Lecointre G."/>
            <person name="Bobe J."/>
            <person name="Postlethwait J.H."/>
            <person name="Berthelot C."/>
            <person name="Roest Crollius H."/>
            <person name="Guiguen Y."/>
        </authorList>
    </citation>
    <scope>NUCLEOTIDE SEQUENCE</scope>
    <source>
        <strain evidence="2">NC1722</strain>
    </source>
</reference>